<dbReference type="InterPro" id="IPR014774">
    <property type="entry name" value="KaiC-like_dom"/>
</dbReference>
<organism evidence="9 10">
    <name type="scientific">Haloplanus salinus</name>
    <dbReference type="NCBI Taxonomy" id="1126245"/>
    <lineage>
        <taxon>Archaea</taxon>
        <taxon>Methanobacteriati</taxon>
        <taxon>Methanobacteriota</taxon>
        <taxon>Stenosarchaea group</taxon>
        <taxon>Halobacteria</taxon>
        <taxon>Halobacteriales</taxon>
        <taxon>Haloferacaceae</taxon>
        <taxon>Haloplanus</taxon>
    </lineage>
</organism>
<dbReference type="PIRSF" id="PIRSF039117">
    <property type="entry name" value="KaiC"/>
    <property type="match status" value="1"/>
</dbReference>
<evidence type="ECO:0000256" key="3">
    <source>
        <dbReference type="ARBA" id="ARBA00022679"/>
    </source>
</evidence>
<keyword evidence="3" id="KW-0808">Transferase</keyword>
<name>A0A368NCY8_9EURY</name>
<dbReference type="PANTHER" id="PTHR42926">
    <property type="match status" value="1"/>
</dbReference>
<feature type="domain" description="KaiC" evidence="8">
    <location>
        <begin position="14"/>
        <end position="252"/>
    </location>
</feature>
<dbReference type="Proteomes" id="UP000252189">
    <property type="component" value="Unassembled WGS sequence"/>
</dbReference>
<dbReference type="InterPro" id="IPR027417">
    <property type="entry name" value="P-loop_NTPase"/>
</dbReference>
<evidence type="ECO:0000256" key="2">
    <source>
        <dbReference type="ARBA" id="ARBA00022553"/>
    </source>
</evidence>
<dbReference type="InterPro" id="IPR051347">
    <property type="entry name" value="Circadian_clock_KaiC-rel"/>
</dbReference>
<evidence type="ECO:0000313" key="9">
    <source>
        <dbReference type="EMBL" id="RCU47414.1"/>
    </source>
</evidence>
<dbReference type="Gene3D" id="3.40.50.300">
    <property type="entry name" value="P-loop containing nucleotide triphosphate hydrolases"/>
    <property type="match status" value="2"/>
</dbReference>
<dbReference type="GO" id="GO:0005524">
    <property type="term" value="F:ATP binding"/>
    <property type="evidence" value="ECO:0007669"/>
    <property type="project" value="InterPro"/>
</dbReference>
<dbReference type="Pfam" id="PF06745">
    <property type="entry name" value="ATPase"/>
    <property type="match status" value="2"/>
</dbReference>
<accession>A0A368NCY8</accession>
<dbReference type="GO" id="GO:0004674">
    <property type="term" value="F:protein serine/threonine kinase activity"/>
    <property type="evidence" value="ECO:0007669"/>
    <property type="project" value="UniProtKB-EC"/>
</dbReference>
<comment type="caution">
    <text evidence="9">The sequence shown here is derived from an EMBL/GenBank/DDBJ whole genome shotgun (WGS) entry which is preliminary data.</text>
</comment>
<keyword evidence="2" id="KW-0597">Phosphoprotein</keyword>
<dbReference type="OrthoDB" id="27015at2157"/>
<feature type="region of interest" description="Disordered" evidence="7">
    <location>
        <begin position="486"/>
        <end position="505"/>
    </location>
</feature>
<dbReference type="PANTHER" id="PTHR42926:SF1">
    <property type="entry name" value="CIRCADIAN CLOCK OSCILLATOR PROTEIN KAIC 1"/>
    <property type="match status" value="1"/>
</dbReference>
<evidence type="ECO:0000256" key="7">
    <source>
        <dbReference type="SAM" id="MobiDB-lite"/>
    </source>
</evidence>
<dbReference type="InterPro" id="IPR010624">
    <property type="entry name" value="KaiC_dom"/>
</dbReference>
<dbReference type="RefSeq" id="WP_114448976.1">
    <property type="nucleotide sequence ID" value="NZ_QPHM01000001.1"/>
</dbReference>
<keyword evidence="4" id="KW-0677">Repeat</keyword>
<dbReference type="PROSITE" id="PS51146">
    <property type="entry name" value="KAIC"/>
    <property type="match status" value="2"/>
</dbReference>
<dbReference type="AlphaFoldDB" id="A0A368NCY8"/>
<gene>
    <name evidence="9" type="ORF">DU504_08940</name>
</gene>
<dbReference type="EC" id="2.7.11.1" evidence="1"/>
<evidence type="ECO:0000313" key="10">
    <source>
        <dbReference type="Proteomes" id="UP000252189"/>
    </source>
</evidence>
<dbReference type="SUPFAM" id="SSF52540">
    <property type="entry name" value="P-loop containing nucleoside triphosphate hydrolases"/>
    <property type="match status" value="2"/>
</dbReference>
<dbReference type="SMART" id="SM00382">
    <property type="entry name" value="AAA"/>
    <property type="match status" value="2"/>
</dbReference>
<dbReference type="InterPro" id="IPR030665">
    <property type="entry name" value="KaiC"/>
</dbReference>
<proteinExistence type="predicted"/>
<keyword evidence="5" id="KW-0418">Kinase</keyword>
<keyword evidence="10" id="KW-1185">Reference proteome</keyword>
<evidence type="ECO:0000259" key="8">
    <source>
        <dbReference type="PROSITE" id="PS51146"/>
    </source>
</evidence>
<evidence type="ECO:0000256" key="4">
    <source>
        <dbReference type="ARBA" id="ARBA00022737"/>
    </source>
</evidence>
<sequence>MPNYSNGTATEEIELVASGIPELDELLNGGYVRGRTYLVQGVSGTGKSLLGQHFLRAGLDREETVVYIHGEESRDDILVNAARLGIDIQDAEFLDIGPGTDFFAEDRSYNLVEATEVESERFTQDIKQVIEDVDPSRILVDPITQLQYVERDEYQYRKRLQSLIRFLRDRQVTTVATRTHNRNGASRTTHDDFESLSDGVVDLYLDERERRIAVPKHRGLGQVDGTHGLEIRDHGIEVYPQTIPKHGDRTFDPELIPTGHESLDGLLGGGIERGTVSFISGPTGIGKSTTGARSLSGVVEDGGTALGYLFEESIDQFVHRSEALGLPISEMRAQGSLVLTETEPLVRSAEEFDQHVLNQVDEHAPDAVFVDGLSGYQTSLQGDDRRLVRRLHGLTRVLKDRGIAVIITDEADRLTGIPEATSTNTSYIADNIVFLTYVEVGGELDRAIGVVKKRLGDFDSRFHRFSIESGAGLVIEGPFDNVRGIMGGSSTRRVPDGSNRTTNES</sequence>
<dbReference type="EMBL" id="QPHM01000001">
    <property type="protein sequence ID" value="RCU47414.1"/>
    <property type="molecule type" value="Genomic_DNA"/>
</dbReference>
<feature type="domain" description="KaiC" evidence="8">
    <location>
        <begin position="254"/>
        <end position="489"/>
    </location>
</feature>
<evidence type="ECO:0000256" key="5">
    <source>
        <dbReference type="ARBA" id="ARBA00022777"/>
    </source>
</evidence>
<dbReference type="PRINTS" id="PR01874">
    <property type="entry name" value="DNAREPAIRADA"/>
</dbReference>
<feature type="compositionally biased region" description="Polar residues" evidence="7">
    <location>
        <begin position="488"/>
        <end position="505"/>
    </location>
</feature>
<dbReference type="GO" id="GO:0016787">
    <property type="term" value="F:hydrolase activity"/>
    <property type="evidence" value="ECO:0007669"/>
    <property type="project" value="UniProtKB-KW"/>
</dbReference>
<evidence type="ECO:0000256" key="6">
    <source>
        <dbReference type="ARBA" id="ARBA00022801"/>
    </source>
</evidence>
<dbReference type="InterPro" id="IPR003593">
    <property type="entry name" value="AAA+_ATPase"/>
</dbReference>
<evidence type="ECO:0000256" key="1">
    <source>
        <dbReference type="ARBA" id="ARBA00012513"/>
    </source>
</evidence>
<protein>
    <recommendedName>
        <fullName evidence="1">non-specific serine/threonine protein kinase</fullName>
        <ecNumber evidence="1">2.7.11.1</ecNumber>
    </recommendedName>
</protein>
<keyword evidence="6" id="KW-0378">Hydrolase</keyword>
<reference evidence="9 10" key="1">
    <citation type="submission" date="2018-07" db="EMBL/GenBank/DDBJ databases">
        <title>Genome sequences of Haloplanus salinus JCM 18368T.</title>
        <authorList>
            <person name="Kim Y.B."/>
            <person name="Roh S.W."/>
        </authorList>
    </citation>
    <scope>NUCLEOTIDE SEQUENCE [LARGE SCALE GENOMIC DNA]</scope>
    <source>
        <strain evidence="9 10">JCM 18368</strain>
    </source>
</reference>